<evidence type="ECO:0000313" key="1">
    <source>
        <dbReference type="EMBL" id="MPN08634.1"/>
    </source>
</evidence>
<reference evidence="1" key="1">
    <citation type="submission" date="2019-08" db="EMBL/GenBank/DDBJ databases">
        <authorList>
            <person name="Kucharzyk K."/>
            <person name="Murdoch R.W."/>
            <person name="Higgins S."/>
            <person name="Loffler F."/>
        </authorList>
    </citation>
    <scope>NUCLEOTIDE SEQUENCE</scope>
</reference>
<dbReference type="AlphaFoldDB" id="A0A645F7Q0"/>
<gene>
    <name evidence="1" type="ORF">SDC9_155919</name>
</gene>
<dbReference type="EMBL" id="VSSQ01054706">
    <property type="protein sequence ID" value="MPN08634.1"/>
    <property type="molecule type" value="Genomic_DNA"/>
</dbReference>
<protein>
    <submittedName>
        <fullName evidence="1">Uncharacterized protein</fullName>
    </submittedName>
</protein>
<comment type="caution">
    <text evidence="1">The sequence shown here is derived from an EMBL/GenBank/DDBJ whole genome shotgun (WGS) entry which is preliminary data.</text>
</comment>
<accession>A0A645F7Q0</accession>
<sequence>MAKIPKNLSDSAMMGGYQEKATFETAIYNEADEPVKPVKKEQKENLATAFLTPELQEKVGKALLDMKLELYKQGVVDFTVKVARQGSQITLTAVPAKTKNK</sequence>
<proteinExistence type="predicted"/>
<organism evidence="1">
    <name type="scientific">bioreactor metagenome</name>
    <dbReference type="NCBI Taxonomy" id="1076179"/>
    <lineage>
        <taxon>unclassified sequences</taxon>
        <taxon>metagenomes</taxon>
        <taxon>ecological metagenomes</taxon>
    </lineage>
</organism>
<name>A0A645F7Q0_9ZZZZ</name>